<dbReference type="Pfam" id="PF00085">
    <property type="entry name" value="Thioredoxin"/>
    <property type="match status" value="1"/>
</dbReference>
<keyword evidence="3" id="KW-0249">Electron transport</keyword>
<keyword evidence="5 9" id="KW-0676">Redox-active center</keyword>
<dbReference type="AlphaFoldDB" id="A0A2N6V2Q4"/>
<dbReference type="InterPro" id="IPR036249">
    <property type="entry name" value="Thioredoxin-like_sf"/>
</dbReference>
<dbReference type="PROSITE" id="PS00194">
    <property type="entry name" value="THIOREDOXIN_1"/>
    <property type="match status" value="1"/>
</dbReference>
<dbReference type="PANTHER" id="PTHR45663">
    <property type="entry name" value="GEO12009P1"/>
    <property type="match status" value="1"/>
</dbReference>
<dbReference type="PRINTS" id="PR00421">
    <property type="entry name" value="THIOREDOXIN"/>
</dbReference>
<dbReference type="CDD" id="cd02947">
    <property type="entry name" value="TRX_family"/>
    <property type="match status" value="1"/>
</dbReference>
<dbReference type="GO" id="GO:0005829">
    <property type="term" value="C:cytosol"/>
    <property type="evidence" value="ECO:0007669"/>
    <property type="project" value="TreeGrafter"/>
</dbReference>
<dbReference type="InterPro" id="IPR017937">
    <property type="entry name" value="Thioredoxin_CS"/>
</dbReference>
<dbReference type="FunFam" id="3.40.30.10:FF:000001">
    <property type="entry name" value="Thioredoxin"/>
    <property type="match status" value="1"/>
</dbReference>
<evidence type="ECO:0000256" key="6">
    <source>
        <dbReference type="NCBIfam" id="TIGR01068"/>
    </source>
</evidence>
<protein>
    <recommendedName>
        <fullName evidence="6 7">Thioredoxin</fullName>
    </recommendedName>
</protein>
<evidence type="ECO:0000256" key="9">
    <source>
        <dbReference type="PIRSR" id="PIRSR000077-4"/>
    </source>
</evidence>
<feature type="site" description="Contributes to redox potential value" evidence="8">
    <location>
        <position position="33"/>
    </location>
</feature>
<evidence type="ECO:0000313" key="11">
    <source>
        <dbReference type="EMBL" id="UQF79688.1"/>
    </source>
</evidence>
<dbReference type="GO" id="GO:0015035">
    <property type="term" value="F:protein-disulfide reductase activity"/>
    <property type="evidence" value="ECO:0007669"/>
    <property type="project" value="UniProtKB-UniRule"/>
</dbReference>
<evidence type="ECO:0000256" key="5">
    <source>
        <dbReference type="ARBA" id="ARBA00023284"/>
    </source>
</evidence>
<evidence type="ECO:0000256" key="4">
    <source>
        <dbReference type="ARBA" id="ARBA00023157"/>
    </source>
</evidence>
<keyword evidence="2" id="KW-0813">Transport</keyword>
<evidence type="ECO:0000256" key="2">
    <source>
        <dbReference type="ARBA" id="ARBA00022448"/>
    </source>
</evidence>
<sequence>MSNALAVTDATFQDEVINSDKPVVVDFWATWCPPCRQMAPVVDEAAKQLEDVKFVKVDVDANPLSAAKYGVRSIPAFLVFRDGEVRHEFVGSRPKANFVEEVQKAAFPNA</sequence>
<evidence type="ECO:0000256" key="7">
    <source>
        <dbReference type="PIRNR" id="PIRNR000077"/>
    </source>
</evidence>
<organism evidence="11 12">
    <name type="scientific">Actinomyces graevenitzii</name>
    <dbReference type="NCBI Taxonomy" id="55565"/>
    <lineage>
        <taxon>Bacteria</taxon>
        <taxon>Bacillati</taxon>
        <taxon>Actinomycetota</taxon>
        <taxon>Actinomycetes</taxon>
        <taxon>Actinomycetales</taxon>
        <taxon>Actinomycetaceae</taxon>
        <taxon>Actinomyces</taxon>
    </lineage>
</organism>
<dbReference type="SUPFAM" id="SSF52833">
    <property type="entry name" value="Thioredoxin-like"/>
    <property type="match status" value="1"/>
</dbReference>
<dbReference type="EMBL" id="CP097095">
    <property type="protein sequence ID" value="UQF79688.1"/>
    <property type="molecule type" value="Genomic_DNA"/>
</dbReference>
<dbReference type="Gene3D" id="3.40.30.10">
    <property type="entry name" value="Glutaredoxin"/>
    <property type="match status" value="1"/>
</dbReference>
<dbReference type="RefSeq" id="WP_005986840.1">
    <property type="nucleotide sequence ID" value="NZ_PNHV01000003.1"/>
</dbReference>
<dbReference type="PANTHER" id="PTHR45663:SF11">
    <property type="entry name" value="GEO12009P1"/>
    <property type="match status" value="1"/>
</dbReference>
<evidence type="ECO:0000313" key="12">
    <source>
        <dbReference type="Proteomes" id="UP000830236"/>
    </source>
</evidence>
<feature type="domain" description="Thioredoxin" evidence="10">
    <location>
        <begin position="1"/>
        <end position="107"/>
    </location>
</feature>
<dbReference type="GO" id="GO:0045454">
    <property type="term" value="P:cell redox homeostasis"/>
    <property type="evidence" value="ECO:0007669"/>
    <property type="project" value="TreeGrafter"/>
</dbReference>
<feature type="disulfide bond" description="Redox-active" evidence="9">
    <location>
        <begin position="32"/>
        <end position="35"/>
    </location>
</feature>
<feature type="site" description="Deprotonates C-terminal active site Cys" evidence="8">
    <location>
        <position position="26"/>
    </location>
</feature>
<feature type="site" description="Contributes to redox potential value" evidence="8">
    <location>
        <position position="34"/>
    </location>
</feature>
<evidence type="ECO:0000256" key="8">
    <source>
        <dbReference type="PIRSR" id="PIRSR000077-1"/>
    </source>
</evidence>
<dbReference type="Proteomes" id="UP000830236">
    <property type="component" value="Chromosome"/>
</dbReference>
<comment type="similarity">
    <text evidence="1 7">Belongs to the thioredoxin family.</text>
</comment>
<dbReference type="NCBIfam" id="TIGR01068">
    <property type="entry name" value="thioredoxin"/>
    <property type="match status" value="1"/>
</dbReference>
<evidence type="ECO:0000256" key="1">
    <source>
        <dbReference type="ARBA" id="ARBA00008987"/>
    </source>
</evidence>
<feature type="active site" description="Nucleophile" evidence="8">
    <location>
        <position position="32"/>
    </location>
</feature>
<dbReference type="InterPro" id="IPR013766">
    <property type="entry name" value="Thioredoxin_domain"/>
</dbReference>
<keyword evidence="4 9" id="KW-1015">Disulfide bond</keyword>
<accession>A0A2N6V2Q4</accession>
<dbReference type="PROSITE" id="PS51352">
    <property type="entry name" value="THIOREDOXIN_2"/>
    <property type="match status" value="1"/>
</dbReference>
<dbReference type="KEGG" id="agh:M3I41_09020"/>
<evidence type="ECO:0000259" key="10">
    <source>
        <dbReference type="PROSITE" id="PS51352"/>
    </source>
</evidence>
<gene>
    <name evidence="11" type="primary">trxA</name>
    <name evidence="11" type="ORF">M3I41_09020</name>
</gene>
<feature type="active site" description="Nucleophile" evidence="8">
    <location>
        <position position="35"/>
    </location>
</feature>
<evidence type="ECO:0000256" key="3">
    <source>
        <dbReference type="ARBA" id="ARBA00022982"/>
    </source>
</evidence>
<name>A0A2N6V2Q4_9ACTO</name>
<dbReference type="PIRSF" id="PIRSF000077">
    <property type="entry name" value="Thioredoxin"/>
    <property type="match status" value="1"/>
</dbReference>
<reference evidence="11" key="1">
    <citation type="submission" date="2022-05" db="EMBL/GenBank/DDBJ databases">
        <title>Using nanopore sequencing to obtain complete genomes from saliva samples.</title>
        <authorList>
            <person name="Baker J.L."/>
        </authorList>
    </citation>
    <scope>NUCLEOTIDE SEQUENCE</scope>
    <source>
        <strain evidence="11">JCVI-JB-Ag32</strain>
    </source>
</reference>
<proteinExistence type="inferred from homology"/>
<dbReference type="InterPro" id="IPR005746">
    <property type="entry name" value="Thioredoxin"/>
</dbReference>